<dbReference type="GO" id="GO:0016791">
    <property type="term" value="F:phosphatase activity"/>
    <property type="evidence" value="ECO:0007669"/>
    <property type="project" value="UniProtKB-ARBA"/>
</dbReference>
<dbReference type="EMBL" id="SZWF01000024">
    <property type="protein sequence ID" value="KAA9393185.1"/>
    <property type="molecule type" value="Genomic_DNA"/>
</dbReference>
<dbReference type="InterPro" id="IPR006379">
    <property type="entry name" value="HAD-SF_hydro_IIB"/>
</dbReference>
<dbReference type="Proteomes" id="UP000325957">
    <property type="component" value="Unassembled WGS sequence"/>
</dbReference>
<protein>
    <submittedName>
        <fullName evidence="1">HAD family hydrolase</fullName>
    </submittedName>
</protein>
<dbReference type="InterPro" id="IPR036412">
    <property type="entry name" value="HAD-like_sf"/>
</dbReference>
<organism evidence="1 2">
    <name type="scientific">Kocuria coralli</name>
    <dbReference type="NCBI Taxonomy" id="1461025"/>
    <lineage>
        <taxon>Bacteria</taxon>
        <taxon>Bacillati</taxon>
        <taxon>Actinomycetota</taxon>
        <taxon>Actinomycetes</taxon>
        <taxon>Micrococcales</taxon>
        <taxon>Micrococcaceae</taxon>
        <taxon>Kocuria</taxon>
    </lineage>
</organism>
<dbReference type="GO" id="GO:0005829">
    <property type="term" value="C:cytosol"/>
    <property type="evidence" value="ECO:0007669"/>
    <property type="project" value="TreeGrafter"/>
</dbReference>
<accession>A0A5J5KWB2</accession>
<dbReference type="Gene3D" id="3.30.1240.10">
    <property type="match status" value="1"/>
</dbReference>
<dbReference type="InterPro" id="IPR000150">
    <property type="entry name" value="Cof"/>
</dbReference>
<evidence type="ECO:0000313" key="1">
    <source>
        <dbReference type="EMBL" id="KAA9393185.1"/>
    </source>
</evidence>
<dbReference type="AlphaFoldDB" id="A0A5J5KWB2"/>
<dbReference type="PANTHER" id="PTHR10000:SF53">
    <property type="entry name" value="5-AMINO-6-(5-PHOSPHO-D-RIBITYLAMINO)URACIL PHOSPHATASE YBJI-RELATED"/>
    <property type="match status" value="1"/>
</dbReference>
<evidence type="ECO:0000313" key="2">
    <source>
        <dbReference type="Proteomes" id="UP000325957"/>
    </source>
</evidence>
<reference evidence="1 2" key="1">
    <citation type="submission" date="2019-05" db="EMBL/GenBank/DDBJ databases">
        <title>Kocuria coralli sp. nov., a novel actinobacterium isolated from coral reef seawater.</title>
        <authorList>
            <person name="Li J."/>
        </authorList>
    </citation>
    <scope>NUCLEOTIDE SEQUENCE [LARGE SCALE GENOMIC DNA]</scope>
    <source>
        <strain evidence="1 2">SCSIO 13007</strain>
    </source>
</reference>
<dbReference type="InterPro" id="IPR023214">
    <property type="entry name" value="HAD_sf"/>
</dbReference>
<gene>
    <name evidence="1" type="ORF">FCK90_13460</name>
</gene>
<dbReference type="PROSITE" id="PS01229">
    <property type="entry name" value="COF_2"/>
    <property type="match status" value="1"/>
</dbReference>
<proteinExistence type="predicted"/>
<name>A0A5J5KWB2_9MICC</name>
<dbReference type="GO" id="GO:0000287">
    <property type="term" value="F:magnesium ion binding"/>
    <property type="evidence" value="ECO:0007669"/>
    <property type="project" value="TreeGrafter"/>
</dbReference>
<dbReference type="SFLD" id="SFLDS00003">
    <property type="entry name" value="Haloacid_Dehalogenase"/>
    <property type="match status" value="1"/>
</dbReference>
<dbReference type="Gene3D" id="3.40.50.1000">
    <property type="entry name" value="HAD superfamily/HAD-like"/>
    <property type="match status" value="1"/>
</dbReference>
<comment type="caution">
    <text evidence="1">The sequence shown here is derived from an EMBL/GenBank/DDBJ whole genome shotgun (WGS) entry which is preliminary data.</text>
</comment>
<dbReference type="PANTHER" id="PTHR10000">
    <property type="entry name" value="PHOSPHOSERINE PHOSPHATASE"/>
    <property type="match status" value="1"/>
</dbReference>
<dbReference type="SFLD" id="SFLDG01140">
    <property type="entry name" value="C2.B:_Phosphomannomutase_and_P"/>
    <property type="match status" value="1"/>
</dbReference>
<dbReference type="RefSeq" id="WP_158034824.1">
    <property type="nucleotide sequence ID" value="NZ_ML708628.1"/>
</dbReference>
<keyword evidence="1" id="KW-0378">Hydrolase</keyword>
<dbReference type="Pfam" id="PF08282">
    <property type="entry name" value="Hydrolase_3"/>
    <property type="match status" value="1"/>
</dbReference>
<dbReference type="OrthoDB" id="3180855at2"/>
<dbReference type="CDD" id="cd07518">
    <property type="entry name" value="HAD_YbiV-Like"/>
    <property type="match status" value="1"/>
</dbReference>
<dbReference type="NCBIfam" id="TIGR01484">
    <property type="entry name" value="HAD-SF-IIB"/>
    <property type="match status" value="1"/>
</dbReference>
<dbReference type="SUPFAM" id="SSF56784">
    <property type="entry name" value="HAD-like"/>
    <property type="match status" value="1"/>
</dbReference>
<sequence>MTGRANNGMGLELVAVDMDGTFLDSTSTFDRERFARVNDRLAAGGVRFAVASGNQYWQLKRYFDGFPETLYVAENGAVVGTDTDLLRVRAMDRDDALSALETVTGHRDVHVLACGARSAYALSTIDPRMLALVRKYYVRTRVVTSWHEVDEDIVKLALICPPERTESLLDGFGRELPSGIVPVSSGHGSIDLIAAGVNKGTSLEWLCRRLDIDPANMVAFGDGGNDVEMLALAGTGVAMGNAPQSIRDRADTVVGSNDDAGVLAYLEKVLDQEPVLGKEPRAGERRTASW</sequence>
<keyword evidence="2" id="KW-1185">Reference proteome</keyword>
<dbReference type="NCBIfam" id="TIGR00099">
    <property type="entry name" value="Cof-subfamily"/>
    <property type="match status" value="1"/>
</dbReference>